<organism evidence="2 3">
    <name type="scientific">Micromonospora rubida</name>
    <dbReference type="NCBI Taxonomy" id="2697657"/>
    <lineage>
        <taxon>Bacteria</taxon>
        <taxon>Bacillati</taxon>
        <taxon>Actinomycetota</taxon>
        <taxon>Actinomycetes</taxon>
        <taxon>Micromonosporales</taxon>
        <taxon>Micromonosporaceae</taxon>
        <taxon>Micromonospora</taxon>
    </lineage>
</organism>
<protein>
    <recommendedName>
        <fullName evidence="4">DksA C4-type domain-containing protein</fullName>
    </recommendedName>
</protein>
<dbReference type="PANTHER" id="PTHR33823:SF4">
    <property type="entry name" value="GENERAL STRESS PROTEIN 16O"/>
    <property type="match status" value="1"/>
</dbReference>
<evidence type="ECO:0000313" key="2">
    <source>
        <dbReference type="EMBL" id="MFI0793435.1"/>
    </source>
</evidence>
<dbReference type="Proteomes" id="UP001611075">
    <property type="component" value="Unassembled WGS sequence"/>
</dbReference>
<evidence type="ECO:0008006" key="4">
    <source>
        <dbReference type="Google" id="ProtNLM"/>
    </source>
</evidence>
<evidence type="ECO:0000256" key="1">
    <source>
        <dbReference type="PROSITE-ProRule" id="PRU00510"/>
    </source>
</evidence>
<evidence type="ECO:0000313" key="3">
    <source>
        <dbReference type="Proteomes" id="UP001611075"/>
    </source>
</evidence>
<reference evidence="2 3" key="1">
    <citation type="submission" date="2024-10" db="EMBL/GenBank/DDBJ databases">
        <title>The Natural Products Discovery Center: Release of the First 8490 Sequenced Strains for Exploring Actinobacteria Biosynthetic Diversity.</title>
        <authorList>
            <person name="Kalkreuter E."/>
            <person name="Kautsar S.A."/>
            <person name="Yang D."/>
            <person name="Bader C.D."/>
            <person name="Teijaro C.N."/>
            <person name="Fluegel L."/>
            <person name="Davis C.M."/>
            <person name="Simpson J.R."/>
            <person name="Lauterbach L."/>
            <person name="Steele A.D."/>
            <person name="Gui C."/>
            <person name="Meng S."/>
            <person name="Li G."/>
            <person name="Viehrig K."/>
            <person name="Ye F."/>
            <person name="Su P."/>
            <person name="Kiefer A.F."/>
            <person name="Nichols A."/>
            <person name="Cepeda A.J."/>
            <person name="Yan W."/>
            <person name="Fan B."/>
            <person name="Jiang Y."/>
            <person name="Adhikari A."/>
            <person name="Zheng C.-J."/>
            <person name="Schuster L."/>
            <person name="Cowan T.M."/>
            <person name="Smanski M.J."/>
            <person name="Chevrette M.G."/>
            <person name="De Carvalho L.P.S."/>
            <person name="Shen B."/>
        </authorList>
    </citation>
    <scope>NUCLEOTIDE SEQUENCE [LARGE SCALE GENOMIC DNA]</scope>
    <source>
        <strain evidence="2 3">NPDC021253</strain>
    </source>
</reference>
<dbReference type="PROSITE" id="PS51128">
    <property type="entry name" value="ZF_DKSA_2"/>
    <property type="match status" value="1"/>
</dbReference>
<gene>
    <name evidence="2" type="ORF">ACH4OY_12180</name>
</gene>
<keyword evidence="3" id="KW-1185">Reference proteome</keyword>
<name>A0ABW7SJU2_9ACTN</name>
<dbReference type="RefSeq" id="WP_396678860.1">
    <property type="nucleotide sequence ID" value="NZ_JBIRPU010000006.1"/>
</dbReference>
<dbReference type="Gene3D" id="1.20.120.910">
    <property type="entry name" value="DksA, coiled-coil domain"/>
    <property type="match status" value="1"/>
</dbReference>
<dbReference type="PANTHER" id="PTHR33823">
    <property type="entry name" value="RNA POLYMERASE-BINDING TRANSCRIPTION FACTOR DKSA-RELATED"/>
    <property type="match status" value="1"/>
</dbReference>
<feature type="zinc finger region" description="dksA C4-type" evidence="1">
    <location>
        <begin position="95"/>
        <end position="119"/>
    </location>
</feature>
<sequence>MTAAAPRASRWPREENATRIRSVSRQGELDVLRMVLEEQYARHHTQLALLARQGTRPDATAGADTAAELTAASRRALDDLARALRHLDQGRYGTCQRCRTDIPIECLAHRPAARFCPRCDAASTRR</sequence>
<proteinExistence type="predicted"/>
<comment type="caution">
    <text evidence="2">The sequence shown here is derived from an EMBL/GenBank/DDBJ whole genome shotgun (WGS) entry which is preliminary data.</text>
</comment>
<dbReference type="EMBL" id="JBIRPU010000006">
    <property type="protein sequence ID" value="MFI0793435.1"/>
    <property type="molecule type" value="Genomic_DNA"/>
</dbReference>
<accession>A0ABW7SJU2</accession>